<evidence type="ECO:0000313" key="1">
    <source>
        <dbReference type="EMBL" id="KAK8852771.1"/>
    </source>
</evidence>
<dbReference type="Proteomes" id="UP001470230">
    <property type="component" value="Unassembled WGS sequence"/>
</dbReference>
<name>A0ABR2HUE3_9EUKA</name>
<comment type="caution">
    <text evidence="1">The sequence shown here is derived from an EMBL/GenBank/DDBJ whole genome shotgun (WGS) entry which is preliminary data.</text>
</comment>
<proteinExistence type="predicted"/>
<reference evidence="1 2" key="1">
    <citation type="submission" date="2024-04" db="EMBL/GenBank/DDBJ databases">
        <title>Tritrichomonas musculus Genome.</title>
        <authorList>
            <person name="Alves-Ferreira E."/>
            <person name="Grigg M."/>
            <person name="Lorenzi H."/>
            <person name="Galac M."/>
        </authorList>
    </citation>
    <scope>NUCLEOTIDE SEQUENCE [LARGE SCALE GENOMIC DNA]</scope>
    <source>
        <strain evidence="1 2">EAF2021</strain>
    </source>
</reference>
<dbReference type="EMBL" id="JAPFFF010000023">
    <property type="protein sequence ID" value="KAK8852771.1"/>
    <property type="molecule type" value="Genomic_DNA"/>
</dbReference>
<keyword evidence="2" id="KW-1185">Reference proteome</keyword>
<dbReference type="Gene3D" id="3.80.10.10">
    <property type="entry name" value="Ribonuclease Inhibitor"/>
    <property type="match status" value="1"/>
</dbReference>
<gene>
    <name evidence="1" type="ORF">M9Y10_017761</name>
</gene>
<protein>
    <submittedName>
        <fullName evidence="1">Uncharacterized protein</fullName>
    </submittedName>
</protein>
<organism evidence="1 2">
    <name type="scientific">Tritrichomonas musculus</name>
    <dbReference type="NCBI Taxonomy" id="1915356"/>
    <lineage>
        <taxon>Eukaryota</taxon>
        <taxon>Metamonada</taxon>
        <taxon>Parabasalia</taxon>
        <taxon>Tritrichomonadida</taxon>
        <taxon>Tritrichomonadidae</taxon>
        <taxon>Tritrichomonas</taxon>
    </lineage>
</organism>
<accession>A0ABR2HUE3</accession>
<sequence>MTAGVIGSDLAYGDIFIPRSITHENREFIITSINKRSFKFQKQIKSISFPTDSEIRSFENESFAFSDIESITIPSRVCRLEGEWYNRTIFFRRVKIMPNNPIFMCLNNQMILGKTCEKSEN</sequence>
<evidence type="ECO:0000313" key="2">
    <source>
        <dbReference type="Proteomes" id="UP001470230"/>
    </source>
</evidence>
<dbReference type="InterPro" id="IPR032675">
    <property type="entry name" value="LRR_dom_sf"/>
</dbReference>